<evidence type="ECO:0000259" key="1">
    <source>
        <dbReference type="Pfam" id="PF00534"/>
    </source>
</evidence>
<proteinExistence type="predicted"/>
<gene>
    <name evidence="2" type="ORF">E5167_06965</name>
</gene>
<evidence type="ECO:0000313" key="3">
    <source>
        <dbReference type="Proteomes" id="UP000307657"/>
    </source>
</evidence>
<dbReference type="Pfam" id="PF00534">
    <property type="entry name" value="Glycos_transf_1"/>
    <property type="match status" value="1"/>
</dbReference>
<dbReference type="Proteomes" id="UP000307657">
    <property type="component" value="Unassembled WGS sequence"/>
</dbReference>
<dbReference type="GO" id="GO:0016757">
    <property type="term" value="F:glycosyltransferase activity"/>
    <property type="evidence" value="ECO:0007669"/>
    <property type="project" value="InterPro"/>
</dbReference>
<keyword evidence="3" id="KW-1185">Reference proteome</keyword>
<dbReference type="PANTHER" id="PTHR12526:SF630">
    <property type="entry name" value="GLYCOSYLTRANSFERASE"/>
    <property type="match status" value="1"/>
</dbReference>
<dbReference type="PANTHER" id="PTHR12526">
    <property type="entry name" value="GLYCOSYLTRANSFERASE"/>
    <property type="match status" value="1"/>
</dbReference>
<dbReference type="EMBL" id="SUPL01000003">
    <property type="protein sequence ID" value="TJY36398.1"/>
    <property type="molecule type" value="Genomic_DNA"/>
</dbReference>
<dbReference type="AlphaFoldDB" id="A0A4U0EX52"/>
<feature type="domain" description="Glycosyl transferase family 1" evidence="1">
    <location>
        <begin position="185"/>
        <end position="343"/>
    </location>
</feature>
<dbReference type="CDD" id="cd03820">
    <property type="entry name" value="GT4_AmsD-like"/>
    <property type="match status" value="1"/>
</dbReference>
<dbReference type="SUPFAM" id="SSF53756">
    <property type="entry name" value="UDP-Glycosyltransferase/glycogen phosphorylase"/>
    <property type="match status" value="1"/>
</dbReference>
<comment type="caution">
    <text evidence="2">The sequence shown here is derived from an EMBL/GenBank/DDBJ whole genome shotgun (WGS) entry which is preliminary data.</text>
</comment>
<dbReference type="OrthoDB" id="798298at2"/>
<dbReference type="Gene3D" id="3.40.50.2000">
    <property type="entry name" value="Glycogen Phosphorylase B"/>
    <property type="match status" value="2"/>
</dbReference>
<protein>
    <submittedName>
        <fullName evidence="2">Glycosyltransferase family 4 protein</fullName>
    </submittedName>
</protein>
<sequence length="366" mass="42244">MNLLPKLLYITTNLQGSGGVARVLSVKLNYLIERYGYTIHVVTTNNTSETFFYEFNKRIVFHKIDIKNFGFRYLFKYKTLLQNIIDNVQPNIIINCDNGFKGNLLPYIVKTKTPLVYERHGSRKIDVNTLKERIKNKIANIILDNNVKNYQAFIILNNEDTKDWKANNIKVIPNPLCLKLPFEQSELKNKIALAVGRHSVEKQFDILLKVWKKVVENYPDWTLKIYGESDKEYALKRLIEKLNINNQVQLYPPTKNITEEYSKVSMLLNTSSSEAFGLVILEAMAFGLPTIAFDSASGPKQLINDGENSFLINSFDMDAYANKIKLLIKDEELRNTLGDNAKQIAEKFNLDKIMKQWHELFQSLSS</sequence>
<accession>A0A4U0EX52</accession>
<organism evidence="2 3">
    <name type="scientific">Pontimicrobium aquaticum</name>
    <dbReference type="NCBI Taxonomy" id="2565367"/>
    <lineage>
        <taxon>Bacteria</taxon>
        <taxon>Pseudomonadati</taxon>
        <taxon>Bacteroidota</taxon>
        <taxon>Flavobacteriia</taxon>
        <taxon>Flavobacteriales</taxon>
        <taxon>Flavobacteriaceae</taxon>
        <taxon>Pontimicrobium</taxon>
    </lineage>
</organism>
<evidence type="ECO:0000313" key="2">
    <source>
        <dbReference type="EMBL" id="TJY36398.1"/>
    </source>
</evidence>
<keyword evidence="2" id="KW-0808">Transferase</keyword>
<name>A0A4U0EX52_9FLAO</name>
<dbReference type="InterPro" id="IPR001296">
    <property type="entry name" value="Glyco_trans_1"/>
</dbReference>
<reference evidence="2 3" key="1">
    <citation type="submission" date="2019-04" db="EMBL/GenBank/DDBJ databases">
        <title>Lacinutrix sp. nov., isolated from marine water.</title>
        <authorList>
            <person name="Kim W."/>
        </authorList>
    </citation>
    <scope>NUCLEOTIDE SEQUENCE [LARGE SCALE GENOMIC DNA]</scope>
    <source>
        <strain evidence="2 3">CAU 1491</strain>
    </source>
</reference>